<reference evidence="1 2" key="1">
    <citation type="submission" date="2019-03" db="EMBL/GenBank/DDBJ databases">
        <title>Genomic Encyclopedia of Type Strains, Phase IV (KMG-IV): sequencing the most valuable type-strain genomes for metagenomic binning, comparative biology and taxonomic classification.</title>
        <authorList>
            <person name="Goeker M."/>
        </authorList>
    </citation>
    <scope>NUCLEOTIDE SEQUENCE [LARGE SCALE GENOMIC DNA]</scope>
    <source>
        <strain evidence="1 2">DSM 45707</strain>
    </source>
</reference>
<evidence type="ECO:0000313" key="2">
    <source>
        <dbReference type="Proteomes" id="UP000294937"/>
    </source>
</evidence>
<gene>
    <name evidence="1" type="ORF">EDD58_102204</name>
</gene>
<protein>
    <submittedName>
        <fullName evidence="1">Uncharacterized protein</fullName>
    </submittedName>
</protein>
<name>A0A4R3L955_9BACL</name>
<keyword evidence="2" id="KW-1185">Reference proteome</keyword>
<dbReference type="Proteomes" id="UP000294937">
    <property type="component" value="Unassembled WGS sequence"/>
</dbReference>
<accession>A0A4R3L955</accession>
<sequence length="78" mass="9537">MPPLFQRLASRQAPPSSINRLYQVRAFNKVTFPYYLPNSQRRRRAFFHEWRLANQVTRTRKKTQVDSLMERTFMFTQQ</sequence>
<organism evidence="1 2">
    <name type="scientific">Hazenella coriacea</name>
    <dbReference type="NCBI Taxonomy" id="1179467"/>
    <lineage>
        <taxon>Bacteria</taxon>
        <taxon>Bacillati</taxon>
        <taxon>Bacillota</taxon>
        <taxon>Bacilli</taxon>
        <taxon>Bacillales</taxon>
        <taxon>Thermoactinomycetaceae</taxon>
        <taxon>Hazenella</taxon>
    </lineage>
</organism>
<dbReference type="AlphaFoldDB" id="A0A4R3L955"/>
<proteinExistence type="predicted"/>
<dbReference type="EMBL" id="SMAG01000002">
    <property type="protein sequence ID" value="TCS95630.1"/>
    <property type="molecule type" value="Genomic_DNA"/>
</dbReference>
<evidence type="ECO:0000313" key="1">
    <source>
        <dbReference type="EMBL" id="TCS95630.1"/>
    </source>
</evidence>
<comment type="caution">
    <text evidence="1">The sequence shown here is derived from an EMBL/GenBank/DDBJ whole genome shotgun (WGS) entry which is preliminary data.</text>
</comment>